<dbReference type="EMBL" id="QXFU01011040">
    <property type="protein sequence ID" value="KAE8952943.1"/>
    <property type="molecule type" value="Genomic_DNA"/>
</dbReference>
<evidence type="ECO:0000313" key="6">
    <source>
        <dbReference type="Proteomes" id="UP000434957"/>
    </source>
</evidence>
<evidence type="ECO:0008006" key="8">
    <source>
        <dbReference type="Google" id="ProtNLM"/>
    </source>
</evidence>
<keyword evidence="6" id="KW-1185">Reference proteome</keyword>
<dbReference type="EMBL" id="QXFT01007834">
    <property type="protein sequence ID" value="KAE9265517.1"/>
    <property type="molecule type" value="Genomic_DNA"/>
</dbReference>
<comment type="caution">
    <text evidence="2">The sequence shown here is derived from an EMBL/GenBank/DDBJ whole genome shotgun (WGS) entry which is preliminary data.</text>
</comment>
<organism evidence="2 5">
    <name type="scientific">Phytophthora rubi</name>
    <dbReference type="NCBI Taxonomy" id="129364"/>
    <lineage>
        <taxon>Eukaryota</taxon>
        <taxon>Sar</taxon>
        <taxon>Stramenopiles</taxon>
        <taxon>Oomycota</taxon>
        <taxon>Peronosporomycetes</taxon>
        <taxon>Peronosporales</taxon>
        <taxon>Peronosporaceae</taxon>
        <taxon>Phytophthora</taxon>
    </lineage>
</organism>
<keyword evidence="1" id="KW-0732">Signal</keyword>
<gene>
    <name evidence="2" type="ORF">PR001_g33094</name>
    <name evidence="3" type="ORF">PR002_g32530</name>
    <name evidence="4" type="ORF">PR003_g32435</name>
</gene>
<evidence type="ECO:0000256" key="1">
    <source>
        <dbReference type="SAM" id="SignalP"/>
    </source>
</evidence>
<proteinExistence type="predicted"/>
<dbReference type="Proteomes" id="UP000434957">
    <property type="component" value="Unassembled WGS sequence"/>
</dbReference>
<dbReference type="Proteomes" id="UP000435112">
    <property type="component" value="Unassembled WGS sequence"/>
</dbReference>
<name>A0A6A3G337_9STRA</name>
<evidence type="ECO:0000313" key="5">
    <source>
        <dbReference type="Proteomes" id="UP000429607"/>
    </source>
</evidence>
<evidence type="ECO:0000313" key="7">
    <source>
        <dbReference type="Proteomes" id="UP000435112"/>
    </source>
</evidence>
<dbReference type="Proteomes" id="UP000429607">
    <property type="component" value="Unassembled WGS sequence"/>
</dbReference>
<feature type="signal peptide" evidence="1">
    <location>
        <begin position="1"/>
        <end position="29"/>
    </location>
</feature>
<evidence type="ECO:0000313" key="3">
    <source>
        <dbReference type="EMBL" id="KAE8952943.1"/>
    </source>
</evidence>
<dbReference type="AlphaFoldDB" id="A0A6A3G337"/>
<evidence type="ECO:0000313" key="2">
    <source>
        <dbReference type="EMBL" id="KAE8952924.1"/>
    </source>
</evidence>
<accession>A0A6A3G337</accession>
<evidence type="ECO:0000313" key="4">
    <source>
        <dbReference type="EMBL" id="KAE9265517.1"/>
    </source>
</evidence>
<sequence>MAHNPNWFGRSSICMWELLGFRHLHVVDCTVYLLLPHTSIAATNCSTYVPISTQSKGLTTAAE</sequence>
<feature type="chain" id="PRO_5036163900" description="Glucose-methanol-choline oxidoreductase C-terminal domain-containing protein" evidence="1">
    <location>
        <begin position="30"/>
        <end position="63"/>
    </location>
</feature>
<protein>
    <recommendedName>
        <fullName evidence="8">Glucose-methanol-choline oxidoreductase C-terminal domain-containing protein</fullName>
    </recommendedName>
</protein>
<reference evidence="5 7" key="1">
    <citation type="submission" date="2018-09" db="EMBL/GenBank/DDBJ databases">
        <title>Genomic investigation of the strawberry pathogen Phytophthora fragariae indicates pathogenicity is determined by transcriptional variation in three key races.</title>
        <authorList>
            <person name="Adams T.M."/>
            <person name="Armitage A.D."/>
            <person name="Sobczyk M.K."/>
            <person name="Bates H.J."/>
            <person name="Dunwell J.M."/>
            <person name="Nellist C.F."/>
            <person name="Harrison R.J."/>
        </authorList>
    </citation>
    <scope>NUCLEOTIDE SEQUENCE [LARGE SCALE GENOMIC DNA]</scope>
    <source>
        <strain evidence="2 5">SCRP249</strain>
        <strain evidence="3 7">SCRP324</strain>
        <strain evidence="4 6">SCRP333</strain>
    </source>
</reference>
<dbReference type="EMBL" id="QXFV01011152">
    <property type="protein sequence ID" value="KAE8952924.1"/>
    <property type="molecule type" value="Genomic_DNA"/>
</dbReference>